<dbReference type="EMBL" id="AP012050">
    <property type="protein sequence ID" value="BAM47907.1"/>
    <property type="molecule type" value="Genomic_DNA"/>
</dbReference>
<dbReference type="Pfam" id="PF10612">
    <property type="entry name" value="Spore-coat_CotZ"/>
    <property type="match status" value="1"/>
</dbReference>
<dbReference type="KEGG" id="axl:AXY_17750"/>
<dbReference type="RefSeq" id="WP_015010496.1">
    <property type="nucleotide sequence ID" value="NC_018704.1"/>
</dbReference>
<dbReference type="HOGENOM" id="CLU_117062_1_0_9"/>
<keyword evidence="2" id="KW-1185">Reference proteome</keyword>
<keyword evidence="1" id="KW-0167">Capsid protein</keyword>
<evidence type="ECO:0000313" key="2">
    <source>
        <dbReference type="Proteomes" id="UP000006294"/>
    </source>
</evidence>
<accession>K0J3Y8</accession>
<dbReference type="InterPro" id="IPR019593">
    <property type="entry name" value="Spore_coat_protein_Z/Y"/>
</dbReference>
<dbReference type="PATRIC" id="fig|698758.3.peg.1775"/>
<dbReference type="Proteomes" id="UP000006294">
    <property type="component" value="Chromosome"/>
</dbReference>
<name>K0J3Y8_AMPXN</name>
<sequence length="150" mass="16000">MSCGSKYHTGSCVADILKEIVAAQDNIAGDCCDTSCERSIAELLGDTQAPTNLDTVPVLLYCKDCTPFKGYGAPFNAIADVVGSFYFRVKKVDSKNCAVLELLRTPNDPEADPVSPVTQFTANLQATGICITVDLDCFCHVTCLPPITAL</sequence>
<gene>
    <name evidence="1" type="ordered locus">AXY_17750</name>
</gene>
<dbReference type="STRING" id="698758.AXY_17750"/>
<protein>
    <submittedName>
        <fullName evidence="1">Putative spore coat protein</fullName>
    </submittedName>
</protein>
<organism evidence="1 2">
    <name type="scientific">Amphibacillus xylanus (strain ATCC 51415 / DSM 6626 / JCM 7361 / LMG 17667 / NBRC 15112 / Ep01)</name>
    <dbReference type="NCBI Taxonomy" id="698758"/>
    <lineage>
        <taxon>Bacteria</taxon>
        <taxon>Bacillati</taxon>
        <taxon>Bacillota</taxon>
        <taxon>Bacilli</taxon>
        <taxon>Bacillales</taxon>
        <taxon>Bacillaceae</taxon>
        <taxon>Amphibacillus</taxon>
    </lineage>
</organism>
<keyword evidence="1" id="KW-0946">Virion</keyword>
<reference evidence="1 2" key="1">
    <citation type="submission" date="2011-01" db="EMBL/GenBank/DDBJ databases">
        <title>Whole genome sequence of Amphibacillus xylinus NBRC 15112.</title>
        <authorList>
            <person name="Nakazawa H."/>
            <person name="Katano Y."/>
            <person name="Nakamura S."/>
            <person name="Sasagawa M."/>
            <person name="Fukada J."/>
            <person name="Arai T."/>
            <person name="Sasakura N."/>
            <person name="Mochizuki D."/>
            <person name="Hosoyama A."/>
            <person name="Harada K."/>
            <person name="Horikawa H."/>
            <person name="Kato Y."/>
            <person name="Harada T."/>
            <person name="Sasaki K."/>
            <person name="Sekiguchi M."/>
            <person name="Hodoyama M."/>
            <person name="Nishiko R."/>
            <person name="Narita H."/>
            <person name="Hanamaki A."/>
            <person name="Hata C."/>
            <person name="Konno Y."/>
            <person name="Niimura Y."/>
            <person name="Yamazaki S."/>
            <person name="Fujita N."/>
        </authorList>
    </citation>
    <scope>NUCLEOTIDE SEQUENCE [LARGE SCALE GENOMIC DNA]</scope>
    <source>
        <strain evidence="2">ATCC 51415 / DSM 6626 / JCM 7361 / LMG 17667 / NBRC 15112 / Ep01</strain>
    </source>
</reference>
<dbReference type="AlphaFoldDB" id="K0J3Y8"/>
<evidence type="ECO:0000313" key="1">
    <source>
        <dbReference type="EMBL" id="BAM47907.1"/>
    </source>
</evidence>
<proteinExistence type="predicted"/>
<dbReference type="OrthoDB" id="1655185at2"/>
<dbReference type="eggNOG" id="ENOG502ZCJP">
    <property type="taxonomic scope" value="Bacteria"/>
</dbReference>